<dbReference type="SUPFAM" id="SSF57845">
    <property type="entry name" value="B-box zinc-binding domain"/>
    <property type="match status" value="1"/>
</dbReference>
<dbReference type="Pfam" id="PF00643">
    <property type="entry name" value="zf-B_box"/>
    <property type="match status" value="1"/>
</dbReference>
<keyword evidence="1 3" id="KW-0863">Zinc-finger</keyword>
<keyword evidence="7" id="KW-1185">Reference proteome</keyword>
<reference evidence="6" key="2">
    <citation type="submission" date="2025-09" db="UniProtKB">
        <authorList>
            <consortium name="Ensembl"/>
        </authorList>
    </citation>
    <scope>IDENTIFICATION</scope>
</reference>
<dbReference type="OrthoDB" id="252722at2759"/>
<evidence type="ECO:0000313" key="6">
    <source>
        <dbReference type="Ensembl" id="ENSHCOP00000022172.1"/>
    </source>
</evidence>
<organism evidence="6 7">
    <name type="scientific">Hippocampus comes</name>
    <name type="common">Tiger tail seahorse</name>
    <dbReference type="NCBI Taxonomy" id="109280"/>
    <lineage>
        <taxon>Eukaryota</taxon>
        <taxon>Metazoa</taxon>
        <taxon>Chordata</taxon>
        <taxon>Craniata</taxon>
        <taxon>Vertebrata</taxon>
        <taxon>Euteleostomi</taxon>
        <taxon>Actinopterygii</taxon>
        <taxon>Neopterygii</taxon>
        <taxon>Teleostei</taxon>
        <taxon>Neoteleostei</taxon>
        <taxon>Acanthomorphata</taxon>
        <taxon>Syngnathiaria</taxon>
        <taxon>Syngnathiformes</taxon>
        <taxon>Syngnathoidei</taxon>
        <taxon>Syngnathidae</taxon>
        <taxon>Hippocampus</taxon>
    </lineage>
</organism>
<proteinExistence type="predicted"/>
<dbReference type="InterPro" id="IPR050143">
    <property type="entry name" value="TRIM/RBCC"/>
</dbReference>
<dbReference type="Ensembl" id="ENSHCOT00000001757.1">
    <property type="protein sequence ID" value="ENSHCOP00000022172.1"/>
    <property type="gene ID" value="ENSHCOG00000009638.1"/>
</dbReference>
<dbReference type="SMART" id="SM00336">
    <property type="entry name" value="BBOX"/>
    <property type="match status" value="1"/>
</dbReference>
<feature type="domain" description="B box-type" evidence="5">
    <location>
        <begin position="145"/>
        <end position="186"/>
    </location>
</feature>
<evidence type="ECO:0000256" key="4">
    <source>
        <dbReference type="SAM" id="MobiDB-lite"/>
    </source>
</evidence>
<dbReference type="InterPro" id="IPR000315">
    <property type="entry name" value="Znf_B-box"/>
</dbReference>
<feature type="compositionally biased region" description="Basic and acidic residues" evidence="4">
    <location>
        <begin position="92"/>
        <end position="101"/>
    </location>
</feature>
<dbReference type="AlphaFoldDB" id="A0A3Q2YTS9"/>
<dbReference type="GO" id="GO:0008270">
    <property type="term" value="F:zinc ion binding"/>
    <property type="evidence" value="ECO:0007669"/>
    <property type="project" value="UniProtKB-KW"/>
</dbReference>
<dbReference type="CTD" id="54765"/>
<evidence type="ECO:0000313" key="7">
    <source>
        <dbReference type="Proteomes" id="UP000264820"/>
    </source>
</evidence>
<keyword evidence="1 3" id="KW-0479">Metal-binding</keyword>
<dbReference type="PANTHER" id="PTHR24103">
    <property type="entry name" value="E3 UBIQUITIN-PROTEIN LIGASE TRIM"/>
    <property type="match status" value="1"/>
</dbReference>
<feature type="region of interest" description="Disordered" evidence="4">
    <location>
        <begin position="68"/>
        <end position="101"/>
    </location>
</feature>
<evidence type="ECO:0000256" key="2">
    <source>
        <dbReference type="ARBA" id="ARBA00022833"/>
    </source>
</evidence>
<dbReference type="GeneTree" id="ENSGT00440000034605"/>
<sequence length="351" mass="38483">MSLDDIPQMDGTCDACEPDEAQVATQVCHNCSFAFCSLHADEHASSTHHSLAPYDQEGMHANGRTTDAYSGFGSGTKEPPPPLEGVPNEQDGDLRHETGDMNGHKSKKALLLQGADLGADLRGEGSEGLPVDKAVTEAVKDSVSVDRLRCMEHGQEGSLYCKPDEKIICVVCAMQGEHQGHEIITLHDAYIWQKSRHLCDLLDSIQQMEEKISKKWTNSEMSTVELEAYVSSQFDALRRLLFLEEKKALHILDLKEAFLTASAAEKIAEINVQTERLQEEMASITHQLCLLDKATISPALAAEALVEASGPGHRLTQDFEARPRLPVPRADPVDLQEFDDSGSGRSMDHAP</sequence>
<dbReference type="Proteomes" id="UP000264820">
    <property type="component" value="Unplaced"/>
</dbReference>
<dbReference type="STRING" id="109280.ENSHCOP00000022172"/>
<dbReference type="GeneID" id="109530451"/>
<dbReference type="RefSeq" id="XP_019749751.1">
    <property type="nucleotide sequence ID" value="XM_019894192.1"/>
</dbReference>
<protein>
    <submittedName>
        <fullName evidence="6">Tripartite motif containing 44</fullName>
    </submittedName>
</protein>
<evidence type="ECO:0000256" key="3">
    <source>
        <dbReference type="PROSITE-ProRule" id="PRU00024"/>
    </source>
</evidence>
<dbReference type="Gene3D" id="3.30.160.60">
    <property type="entry name" value="Classic Zinc Finger"/>
    <property type="match status" value="1"/>
</dbReference>
<evidence type="ECO:0000259" key="5">
    <source>
        <dbReference type="PROSITE" id="PS50119"/>
    </source>
</evidence>
<accession>A0A3Q2YTS9</accession>
<reference evidence="6" key="1">
    <citation type="submission" date="2025-08" db="UniProtKB">
        <authorList>
            <consortium name="Ensembl"/>
        </authorList>
    </citation>
    <scope>IDENTIFICATION</scope>
</reference>
<evidence type="ECO:0000256" key="1">
    <source>
        <dbReference type="ARBA" id="ARBA00022771"/>
    </source>
</evidence>
<feature type="region of interest" description="Disordered" evidence="4">
    <location>
        <begin position="316"/>
        <end position="351"/>
    </location>
</feature>
<dbReference type="PROSITE" id="PS50119">
    <property type="entry name" value="ZF_BBOX"/>
    <property type="match status" value="1"/>
</dbReference>
<keyword evidence="2" id="KW-0862">Zinc</keyword>
<name>A0A3Q2YTS9_HIPCM</name>